<gene>
    <name evidence="1" type="primary">LOC107772179</name>
</gene>
<dbReference type="PANTHER" id="PTHR37984:SF5">
    <property type="entry name" value="PROTEIN NYNRIN-LIKE"/>
    <property type="match status" value="1"/>
</dbReference>
<dbReference type="OrthoDB" id="1709213at2759"/>
<dbReference type="AlphaFoldDB" id="A0A1S3Y4S1"/>
<dbReference type="OMA" id="PFRIVQM"/>
<organism evidence="1">
    <name type="scientific">Nicotiana tabacum</name>
    <name type="common">Common tobacco</name>
    <dbReference type="NCBI Taxonomy" id="4097"/>
    <lineage>
        <taxon>Eukaryota</taxon>
        <taxon>Viridiplantae</taxon>
        <taxon>Streptophyta</taxon>
        <taxon>Embryophyta</taxon>
        <taxon>Tracheophyta</taxon>
        <taxon>Spermatophyta</taxon>
        <taxon>Magnoliopsida</taxon>
        <taxon>eudicotyledons</taxon>
        <taxon>Gunneridae</taxon>
        <taxon>Pentapetalae</taxon>
        <taxon>asterids</taxon>
        <taxon>lamiids</taxon>
        <taxon>Solanales</taxon>
        <taxon>Solanaceae</taxon>
        <taxon>Nicotianoideae</taxon>
        <taxon>Nicotianeae</taxon>
        <taxon>Nicotiana</taxon>
    </lineage>
</organism>
<dbReference type="InterPro" id="IPR043128">
    <property type="entry name" value="Rev_trsase/Diguanyl_cyclase"/>
</dbReference>
<dbReference type="PANTHER" id="PTHR37984">
    <property type="entry name" value="PROTEIN CBG26694"/>
    <property type="match status" value="1"/>
</dbReference>
<evidence type="ECO:0000313" key="1">
    <source>
        <dbReference type="RefSeq" id="XP_016447165.1"/>
    </source>
</evidence>
<dbReference type="PaxDb" id="4097-A0A1S3Y4S1"/>
<dbReference type="Gene3D" id="3.30.70.270">
    <property type="match status" value="1"/>
</dbReference>
<name>A0A1S3Y4S1_TOBAC</name>
<protein>
    <submittedName>
        <fullName evidence="1">Uncharacterized protein</fullName>
    </submittedName>
</protein>
<dbReference type="SUPFAM" id="SSF56672">
    <property type="entry name" value="DNA/RNA polymerases"/>
    <property type="match status" value="1"/>
</dbReference>
<reference evidence="1" key="1">
    <citation type="submission" date="2025-08" db="UniProtKB">
        <authorList>
            <consortium name="RefSeq"/>
        </authorList>
    </citation>
    <scope>IDENTIFICATION</scope>
</reference>
<dbReference type="KEGG" id="nta:107772179"/>
<proteinExistence type="predicted"/>
<dbReference type="STRING" id="4097.A0A1S3Y4S1"/>
<sequence>MLGHRVSKKGIEVDQAKVDVIEKLPPPTSVKAVRSFPGHACFYRRFIKDFSKIANPLCKLLEKDQPFVFFDDCRLAFEELKKILLNLDMETAGTSRITGLHELEEFKFQAFESARPYKERMKLMHDKNILDQNIKSGDLVLLYNLRLRLFPGKLKSRSSGPFRIVQMFLSGVVEIESEDGTTKFTVNGKG</sequence>
<accession>A0A1S3Y4S1</accession>
<dbReference type="InterPro" id="IPR050951">
    <property type="entry name" value="Retrovirus_Pol_polyprotein"/>
</dbReference>
<dbReference type="InterPro" id="IPR043502">
    <property type="entry name" value="DNA/RNA_pol_sf"/>
</dbReference>
<dbReference type="FunFam" id="3.30.70.270:FF:000020">
    <property type="entry name" value="Transposon Tf2-6 polyprotein-like Protein"/>
    <property type="match status" value="1"/>
</dbReference>
<dbReference type="RefSeq" id="XP_016447165.1">
    <property type="nucleotide sequence ID" value="XM_016591679.1"/>
</dbReference>